<dbReference type="AlphaFoldDB" id="A0A7H9E5Q1"/>
<gene>
    <name evidence="2" type="ORF">GTO85_00185</name>
</gene>
<dbReference type="Pfam" id="PF13643">
    <property type="entry name" value="DUF4145"/>
    <property type="match status" value="1"/>
</dbReference>
<evidence type="ECO:0000259" key="1">
    <source>
        <dbReference type="Pfam" id="PF13643"/>
    </source>
</evidence>
<reference evidence="2 3" key="1">
    <citation type="submission" date="2020-01" db="EMBL/GenBank/DDBJ databases">
        <title>Complete and circular genome sequences of six lactobacillus isolates from horses.</title>
        <authorList>
            <person name="Hassan H.M."/>
        </authorList>
    </citation>
    <scope>NUCLEOTIDE SEQUENCE [LARGE SCALE GENOMIC DNA]</scope>
    <source>
        <strain evidence="2 3">1D</strain>
    </source>
</reference>
<dbReference type="InterPro" id="IPR025285">
    <property type="entry name" value="DUF4145"/>
</dbReference>
<organism evidence="2 3">
    <name type="scientific">Lactobacillus crispatus</name>
    <dbReference type="NCBI Taxonomy" id="47770"/>
    <lineage>
        <taxon>Bacteria</taxon>
        <taxon>Bacillati</taxon>
        <taxon>Bacillota</taxon>
        <taxon>Bacilli</taxon>
        <taxon>Lactobacillales</taxon>
        <taxon>Lactobacillaceae</taxon>
        <taxon>Lactobacillus</taxon>
    </lineage>
</organism>
<feature type="domain" description="DUF4145" evidence="1">
    <location>
        <begin position="145"/>
        <end position="217"/>
    </location>
</feature>
<accession>A0A7H9E5Q1</accession>
<evidence type="ECO:0000313" key="2">
    <source>
        <dbReference type="EMBL" id="QLL72950.1"/>
    </source>
</evidence>
<sequence>MEEIEPFVDGRERSLRCPFCCKPGSTTSHYMKRIFNTSSQGIKKVSLTDWSKKNNFKGDSNNQQILNRSVEFYSATCNNCGSESIYVENKMMVEDVPTPTQAGISVNTARNVILLQKCIYPESPIPDILPVPSESMPEDVKKIYNEAASVFNKSLRASGTLIRITLETLLKNHTEADANSSLNIMIGQLSRTMPSFITEMMDNIRVFGNSNAHAHENELDRYRQINETENKEQVIELFTFVNLICDQMGLLAKSHEMYERIPDTKKNQISKRNKKFKKE</sequence>
<dbReference type="RefSeq" id="WP_007125833.1">
    <property type="nucleotide sequence ID" value="NZ_CP047415.1"/>
</dbReference>
<dbReference type="Proteomes" id="UP000510660">
    <property type="component" value="Chromosome"/>
</dbReference>
<protein>
    <submittedName>
        <fullName evidence="2">DUF4145 domain-containing protein</fullName>
    </submittedName>
</protein>
<name>A0A7H9E5Q1_9LACO</name>
<evidence type="ECO:0000313" key="3">
    <source>
        <dbReference type="Proteomes" id="UP000510660"/>
    </source>
</evidence>
<proteinExistence type="predicted"/>
<dbReference type="EMBL" id="CP047415">
    <property type="protein sequence ID" value="QLL72950.1"/>
    <property type="molecule type" value="Genomic_DNA"/>
</dbReference>